<keyword evidence="7 11" id="KW-0418">Kinase</keyword>
<organism evidence="12 13">
    <name type="scientific">Paenibacillus paeoniae</name>
    <dbReference type="NCBI Taxonomy" id="2292705"/>
    <lineage>
        <taxon>Bacteria</taxon>
        <taxon>Bacillati</taxon>
        <taxon>Bacillota</taxon>
        <taxon>Bacilli</taxon>
        <taxon>Bacillales</taxon>
        <taxon>Paenibacillaceae</taxon>
        <taxon>Paenibacillus</taxon>
    </lineage>
</organism>
<feature type="binding site" evidence="11">
    <location>
        <position position="88"/>
    </location>
    <ligand>
        <name>substrate</name>
    </ligand>
</feature>
<evidence type="ECO:0000256" key="4">
    <source>
        <dbReference type="ARBA" id="ARBA00022605"/>
    </source>
</evidence>
<dbReference type="Pfam" id="PF01202">
    <property type="entry name" value="SKI"/>
    <property type="match status" value="1"/>
</dbReference>
<feature type="binding site" evidence="11">
    <location>
        <position position="65"/>
    </location>
    <ligand>
        <name>substrate</name>
    </ligand>
</feature>
<comment type="catalytic activity">
    <reaction evidence="10 11">
        <text>shikimate + ATP = 3-phosphoshikimate + ADP + H(+)</text>
        <dbReference type="Rhea" id="RHEA:13121"/>
        <dbReference type="ChEBI" id="CHEBI:15378"/>
        <dbReference type="ChEBI" id="CHEBI:30616"/>
        <dbReference type="ChEBI" id="CHEBI:36208"/>
        <dbReference type="ChEBI" id="CHEBI:145989"/>
        <dbReference type="ChEBI" id="CHEBI:456216"/>
        <dbReference type="EC" id="2.7.1.71"/>
    </reaction>
</comment>
<dbReference type="InterPro" id="IPR031322">
    <property type="entry name" value="Shikimate/glucono_kinase"/>
</dbReference>
<dbReference type="PRINTS" id="PR01100">
    <property type="entry name" value="SHIKIMTKNASE"/>
</dbReference>
<name>A0A371PKZ2_9BACL</name>
<dbReference type="CDD" id="cd00464">
    <property type="entry name" value="SK"/>
    <property type="match status" value="1"/>
</dbReference>
<dbReference type="UniPathway" id="UPA00053">
    <property type="reaction ID" value="UER00088"/>
</dbReference>
<feature type="binding site" evidence="11">
    <location>
        <position position="144"/>
    </location>
    <ligand>
        <name>substrate</name>
    </ligand>
</feature>
<dbReference type="GO" id="GO:0009073">
    <property type="term" value="P:aromatic amino acid family biosynthetic process"/>
    <property type="evidence" value="ECO:0007669"/>
    <property type="project" value="UniProtKB-KW"/>
</dbReference>
<reference evidence="12 13" key="1">
    <citation type="submission" date="2018-08" db="EMBL/GenBank/DDBJ databases">
        <title>Paenibacillus sp. M4BSY-1, whole genome shotgun sequence.</title>
        <authorList>
            <person name="Tuo L."/>
        </authorList>
    </citation>
    <scope>NUCLEOTIDE SEQUENCE [LARGE SCALE GENOMIC DNA]</scope>
    <source>
        <strain evidence="12 13">M4BSY-1</strain>
    </source>
</reference>
<keyword evidence="11" id="KW-0963">Cytoplasm</keyword>
<dbReference type="EMBL" id="QUBQ01000001">
    <property type="protein sequence ID" value="REK76339.1"/>
    <property type="molecule type" value="Genomic_DNA"/>
</dbReference>
<dbReference type="GO" id="GO:0005524">
    <property type="term" value="F:ATP binding"/>
    <property type="evidence" value="ECO:0007669"/>
    <property type="project" value="UniProtKB-UniRule"/>
</dbReference>
<dbReference type="EC" id="2.7.1.71" evidence="3 11"/>
<keyword evidence="11" id="KW-0479">Metal-binding</keyword>
<comment type="caution">
    <text evidence="11">Lacks conserved residue(s) required for the propagation of feature annotation.</text>
</comment>
<evidence type="ECO:0000256" key="3">
    <source>
        <dbReference type="ARBA" id="ARBA00012154"/>
    </source>
</evidence>
<protein>
    <recommendedName>
        <fullName evidence="3 11">Shikimate kinase</fullName>
        <shortName evidence="11">SK</shortName>
        <ecNumber evidence="3 11">2.7.1.71</ecNumber>
    </recommendedName>
</protein>
<dbReference type="InterPro" id="IPR000623">
    <property type="entry name" value="Shikimate_kinase/TSH1"/>
</dbReference>
<evidence type="ECO:0000256" key="7">
    <source>
        <dbReference type="ARBA" id="ARBA00022777"/>
    </source>
</evidence>
<feature type="binding site" evidence="11">
    <location>
        <position position="41"/>
    </location>
    <ligand>
        <name>substrate</name>
    </ligand>
</feature>
<dbReference type="PANTHER" id="PTHR21087:SF16">
    <property type="entry name" value="SHIKIMATE KINASE 1, CHLOROPLASTIC"/>
    <property type="match status" value="1"/>
</dbReference>
<comment type="function">
    <text evidence="11">Catalyzes the specific phosphorylation of the 3-hydroxyl group of shikimic acid using ATP as a cosubstrate.</text>
</comment>
<evidence type="ECO:0000256" key="2">
    <source>
        <dbReference type="ARBA" id="ARBA00006997"/>
    </source>
</evidence>
<evidence type="ECO:0000256" key="1">
    <source>
        <dbReference type="ARBA" id="ARBA00004842"/>
    </source>
</evidence>
<keyword evidence="4 11" id="KW-0028">Amino-acid biosynthesis</keyword>
<dbReference type="PROSITE" id="PS01128">
    <property type="entry name" value="SHIKIMATE_KINASE"/>
    <property type="match status" value="1"/>
</dbReference>
<dbReference type="Gene3D" id="3.40.50.300">
    <property type="entry name" value="P-loop containing nucleotide triphosphate hydrolases"/>
    <property type="match status" value="1"/>
</dbReference>
<keyword evidence="5 11" id="KW-0808">Transferase</keyword>
<keyword evidence="9 11" id="KW-0057">Aromatic amino acid biosynthesis</keyword>
<feature type="binding site" evidence="11">
    <location>
        <position position="23"/>
    </location>
    <ligand>
        <name>Mg(2+)</name>
        <dbReference type="ChEBI" id="CHEBI:18420"/>
    </ligand>
</feature>
<dbReference type="OrthoDB" id="9800332at2"/>
<evidence type="ECO:0000256" key="8">
    <source>
        <dbReference type="ARBA" id="ARBA00022840"/>
    </source>
</evidence>
<feature type="binding site" evidence="11">
    <location>
        <position position="126"/>
    </location>
    <ligand>
        <name>ATP</name>
        <dbReference type="ChEBI" id="CHEBI:30616"/>
    </ligand>
</feature>
<dbReference type="Proteomes" id="UP000261905">
    <property type="component" value="Unassembled WGS sequence"/>
</dbReference>
<dbReference type="GO" id="GO:0000287">
    <property type="term" value="F:magnesium ion binding"/>
    <property type="evidence" value="ECO:0007669"/>
    <property type="project" value="UniProtKB-UniRule"/>
</dbReference>
<comment type="similarity">
    <text evidence="2 11">Belongs to the shikimate kinase family.</text>
</comment>
<dbReference type="SUPFAM" id="SSF52540">
    <property type="entry name" value="P-loop containing nucleoside triphosphate hydrolases"/>
    <property type="match status" value="1"/>
</dbReference>
<comment type="subunit">
    <text evidence="11">Monomer.</text>
</comment>
<accession>A0A371PKZ2</accession>
<comment type="cofactor">
    <cofactor evidence="11">
        <name>Mg(2+)</name>
        <dbReference type="ChEBI" id="CHEBI:18420"/>
    </cofactor>
    <text evidence="11">Binds 1 Mg(2+) ion per subunit.</text>
</comment>
<proteinExistence type="inferred from homology"/>
<comment type="subcellular location">
    <subcellularLocation>
        <location evidence="11">Cytoplasm</location>
    </subcellularLocation>
</comment>
<keyword evidence="11" id="KW-0460">Magnesium</keyword>
<dbReference type="GO" id="GO:0009423">
    <property type="term" value="P:chorismate biosynthetic process"/>
    <property type="evidence" value="ECO:0007669"/>
    <property type="project" value="UniProtKB-UniRule"/>
</dbReference>
<evidence type="ECO:0000256" key="6">
    <source>
        <dbReference type="ARBA" id="ARBA00022741"/>
    </source>
</evidence>
<dbReference type="InterPro" id="IPR023000">
    <property type="entry name" value="Shikimate_kinase_CS"/>
</dbReference>
<evidence type="ECO:0000256" key="10">
    <source>
        <dbReference type="ARBA" id="ARBA00048567"/>
    </source>
</evidence>
<dbReference type="HAMAP" id="MF_00109">
    <property type="entry name" value="Shikimate_kinase"/>
    <property type="match status" value="1"/>
</dbReference>
<evidence type="ECO:0000313" key="12">
    <source>
        <dbReference type="EMBL" id="REK76339.1"/>
    </source>
</evidence>
<evidence type="ECO:0000256" key="5">
    <source>
        <dbReference type="ARBA" id="ARBA00022679"/>
    </source>
</evidence>
<dbReference type="PANTHER" id="PTHR21087">
    <property type="entry name" value="SHIKIMATE KINASE"/>
    <property type="match status" value="1"/>
</dbReference>
<dbReference type="InterPro" id="IPR027417">
    <property type="entry name" value="P-loop_NTPase"/>
</dbReference>
<evidence type="ECO:0000313" key="13">
    <source>
        <dbReference type="Proteomes" id="UP000261905"/>
    </source>
</evidence>
<keyword evidence="8 11" id="KW-0067">ATP-binding</keyword>
<evidence type="ECO:0000256" key="11">
    <source>
        <dbReference type="HAMAP-Rule" id="MF_00109"/>
    </source>
</evidence>
<dbReference type="GO" id="GO:0004765">
    <property type="term" value="F:shikimate kinase activity"/>
    <property type="evidence" value="ECO:0007669"/>
    <property type="project" value="UniProtKB-UniRule"/>
</dbReference>
<feature type="binding site" evidence="11">
    <location>
        <begin position="19"/>
        <end position="24"/>
    </location>
    <ligand>
        <name>ATP</name>
        <dbReference type="ChEBI" id="CHEBI:30616"/>
    </ligand>
</feature>
<dbReference type="GO" id="GO:0008652">
    <property type="term" value="P:amino acid biosynthetic process"/>
    <property type="evidence" value="ECO:0007669"/>
    <property type="project" value="UniProtKB-KW"/>
</dbReference>
<comment type="pathway">
    <text evidence="1 11">Metabolic intermediate biosynthesis; chorismate biosynthesis; chorismate from D-erythrose 4-phosphate and phosphoenolpyruvate: step 5/7.</text>
</comment>
<evidence type="ECO:0000256" key="9">
    <source>
        <dbReference type="ARBA" id="ARBA00023141"/>
    </source>
</evidence>
<comment type="caution">
    <text evidence="12">The sequence shown here is derived from an EMBL/GenBank/DDBJ whole genome shotgun (WGS) entry which is preliminary data.</text>
</comment>
<sequence>MIILSALPHGKLVLVGFMGTGKSSVSRLLAEKLAWDRTDSDEEVERAENRKIPDIFAQDGEQAFRDMETKELRKLLESSQSLVVATGGGAVLREENRSVMLEHGYVVALTAHPEQIIARVMQDEARPLLQGDVRERVYGLLETRKGAYDFAHLSVDTTELSVEEVVDLIVNAWKQHGASQ</sequence>
<dbReference type="GO" id="GO:0005829">
    <property type="term" value="C:cytosol"/>
    <property type="evidence" value="ECO:0007669"/>
    <property type="project" value="TreeGrafter"/>
</dbReference>
<keyword evidence="6 11" id="KW-0547">Nucleotide-binding</keyword>
<keyword evidence="13" id="KW-1185">Reference proteome</keyword>
<dbReference type="AlphaFoldDB" id="A0A371PKZ2"/>
<gene>
    <name evidence="11" type="primary">aroK</name>
    <name evidence="12" type="ORF">DX130_04650</name>
</gene>